<dbReference type="InterPro" id="IPR013783">
    <property type="entry name" value="Ig-like_fold"/>
</dbReference>
<keyword evidence="8" id="KW-0732">Signal</keyword>
<dbReference type="STRING" id="144197.ENSSPAP00000005751"/>
<sequence length="141" mass="15842">MGTLVWLVVGALCLAGVSVAKDSPPKVQVYTRAPGDFGKPNTFICHVSGFHPPEISIELLRNGVKIAKTNQTDLAFDEHWHYHLTKHAAFTPYKGEEFACRVTHMGTTKMFIWGVLSGMEKTRMSLNHLQCWVSLQKLQPY</sequence>
<evidence type="ECO:0000256" key="1">
    <source>
        <dbReference type="ARBA" id="ARBA00004613"/>
    </source>
</evidence>
<feature type="domain" description="Ig-like" evidence="9">
    <location>
        <begin position="25"/>
        <end position="104"/>
    </location>
</feature>
<dbReference type="PANTHER" id="PTHR19944">
    <property type="entry name" value="MHC CLASS II-RELATED"/>
    <property type="match status" value="1"/>
</dbReference>
<dbReference type="SUPFAM" id="SSF48726">
    <property type="entry name" value="Immunoglobulin"/>
    <property type="match status" value="1"/>
</dbReference>
<dbReference type="InterPro" id="IPR050160">
    <property type="entry name" value="MHC/Immunoglobulin"/>
</dbReference>
<comment type="similarity">
    <text evidence="2">Belongs to the beta-2-microglobulin family.</text>
</comment>
<dbReference type="AlphaFoldDB" id="A0A3B4ZDX3"/>
<evidence type="ECO:0000259" key="9">
    <source>
        <dbReference type="PROSITE" id="PS50835"/>
    </source>
</evidence>
<evidence type="ECO:0000256" key="5">
    <source>
        <dbReference type="ARBA" id="ARBA00022525"/>
    </source>
</evidence>
<keyword evidence="6" id="KW-0391">Immunity</keyword>
<protein>
    <recommendedName>
        <fullName evidence="3">Beta-2-microglobulin</fullName>
    </recommendedName>
</protein>
<evidence type="ECO:0000313" key="10">
    <source>
        <dbReference type="Ensembl" id="ENSSPAP00000005751.1"/>
    </source>
</evidence>
<feature type="chain" id="PRO_5017415125" description="Beta-2-microglobulin" evidence="8">
    <location>
        <begin position="21"/>
        <end position="141"/>
    </location>
</feature>
<dbReference type="InterPro" id="IPR007110">
    <property type="entry name" value="Ig-like_dom"/>
</dbReference>
<keyword evidence="4" id="KW-0490">MHC I</keyword>
<accession>A0A3B4ZDX3</accession>
<keyword evidence="7" id="KW-0393">Immunoglobulin domain</keyword>
<dbReference type="GO" id="GO:0042612">
    <property type="term" value="C:MHC class I protein complex"/>
    <property type="evidence" value="ECO:0007669"/>
    <property type="project" value="UniProtKB-KW"/>
</dbReference>
<dbReference type="SMART" id="SM00407">
    <property type="entry name" value="IGc1"/>
    <property type="match status" value="1"/>
</dbReference>
<dbReference type="GeneTree" id="ENSGT00940000165013"/>
<evidence type="ECO:0000256" key="4">
    <source>
        <dbReference type="ARBA" id="ARBA00022451"/>
    </source>
</evidence>
<feature type="signal peptide" evidence="8">
    <location>
        <begin position="1"/>
        <end position="20"/>
    </location>
</feature>
<dbReference type="InterPro" id="IPR036179">
    <property type="entry name" value="Ig-like_dom_sf"/>
</dbReference>
<dbReference type="Gene3D" id="2.60.40.10">
    <property type="entry name" value="Immunoglobulins"/>
    <property type="match status" value="1"/>
</dbReference>
<proteinExistence type="inferred from homology"/>
<dbReference type="PROSITE" id="PS50835">
    <property type="entry name" value="IG_LIKE"/>
    <property type="match status" value="1"/>
</dbReference>
<evidence type="ECO:0000256" key="7">
    <source>
        <dbReference type="ARBA" id="ARBA00023319"/>
    </source>
</evidence>
<dbReference type="GO" id="GO:0002474">
    <property type="term" value="P:antigen processing and presentation of peptide antigen via MHC class I"/>
    <property type="evidence" value="ECO:0007669"/>
    <property type="project" value="UniProtKB-KW"/>
</dbReference>
<dbReference type="InterPro" id="IPR003597">
    <property type="entry name" value="Ig_C1-set"/>
</dbReference>
<evidence type="ECO:0000256" key="2">
    <source>
        <dbReference type="ARBA" id="ARBA00009564"/>
    </source>
</evidence>
<dbReference type="Ensembl" id="ENSSPAT00000005868.1">
    <property type="protein sequence ID" value="ENSSPAP00000005751.1"/>
    <property type="gene ID" value="ENSSPAG00000004463.1"/>
</dbReference>
<name>A0A3B4ZDX3_9TELE</name>
<comment type="subcellular location">
    <subcellularLocation>
        <location evidence="1">Secreted</location>
    </subcellularLocation>
</comment>
<dbReference type="GO" id="GO:0005576">
    <property type="term" value="C:extracellular region"/>
    <property type="evidence" value="ECO:0007669"/>
    <property type="project" value="UniProtKB-SubCell"/>
</dbReference>
<keyword evidence="5" id="KW-0964">Secreted</keyword>
<reference evidence="10" key="1">
    <citation type="submission" date="2023-09" db="UniProtKB">
        <authorList>
            <consortium name="Ensembl"/>
        </authorList>
    </citation>
    <scope>IDENTIFICATION</scope>
</reference>
<evidence type="ECO:0000256" key="3">
    <source>
        <dbReference type="ARBA" id="ARBA00018767"/>
    </source>
</evidence>
<evidence type="ECO:0000256" key="6">
    <source>
        <dbReference type="ARBA" id="ARBA00022859"/>
    </source>
</evidence>
<organism evidence="10">
    <name type="scientific">Stegastes partitus</name>
    <name type="common">bicolor damselfish</name>
    <dbReference type="NCBI Taxonomy" id="144197"/>
    <lineage>
        <taxon>Eukaryota</taxon>
        <taxon>Metazoa</taxon>
        <taxon>Chordata</taxon>
        <taxon>Craniata</taxon>
        <taxon>Vertebrata</taxon>
        <taxon>Euteleostomi</taxon>
        <taxon>Actinopterygii</taxon>
        <taxon>Neopterygii</taxon>
        <taxon>Teleostei</taxon>
        <taxon>Neoteleostei</taxon>
        <taxon>Acanthomorphata</taxon>
        <taxon>Ovalentaria</taxon>
        <taxon>Pomacentridae</taxon>
        <taxon>Stegastes</taxon>
    </lineage>
</organism>
<dbReference type="PANTHER" id="PTHR19944:SF62">
    <property type="entry name" value="BETA-2-MICROGLOBULIN"/>
    <property type="match status" value="1"/>
</dbReference>
<evidence type="ECO:0000256" key="8">
    <source>
        <dbReference type="SAM" id="SignalP"/>
    </source>
</evidence>
<dbReference type="InterPro" id="IPR003006">
    <property type="entry name" value="Ig/MHC_CS"/>
</dbReference>
<dbReference type="PROSITE" id="PS00290">
    <property type="entry name" value="IG_MHC"/>
    <property type="match status" value="1"/>
</dbReference>
<dbReference type="GO" id="GO:0010038">
    <property type="term" value="P:response to metal ion"/>
    <property type="evidence" value="ECO:0007669"/>
    <property type="project" value="UniProtKB-ARBA"/>
</dbReference>
<dbReference type="FunFam" id="2.60.40.10:FF:001005">
    <property type="entry name" value="Beta-2-microglobulin"/>
    <property type="match status" value="1"/>
</dbReference>
<dbReference type="Pfam" id="PF07654">
    <property type="entry name" value="C1-set"/>
    <property type="match status" value="1"/>
</dbReference>